<gene>
    <name evidence="2" type="ORF">Vretifemale_15302</name>
    <name evidence="3" type="ORF">Vretimale_1786</name>
</gene>
<dbReference type="EMBL" id="BNCP01000039">
    <property type="protein sequence ID" value="GIL87245.1"/>
    <property type="molecule type" value="Genomic_DNA"/>
</dbReference>
<feature type="region of interest" description="Disordered" evidence="1">
    <location>
        <begin position="32"/>
        <end position="51"/>
    </location>
</feature>
<dbReference type="Proteomes" id="UP000747110">
    <property type="component" value="Unassembled WGS sequence"/>
</dbReference>
<feature type="compositionally biased region" description="Polar residues" evidence="1">
    <location>
        <begin position="175"/>
        <end position="186"/>
    </location>
</feature>
<organism evidence="2 4">
    <name type="scientific">Volvox reticuliferus</name>
    <dbReference type="NCBI Taxonomy" id="1737510"/>
    <lineage>
        <taxon>Eukaryota</taxon>
        <taxon>Viridiplantae</taxon>
        <taxon>Chlorophyta</taxon>
        <taxon>core chlorophytes</taxon>
        <taxon>Chlorophyceae</taxon>
        <taxon>CS clade</taxon>
        <taxon>Chlamydomonadales</taxon>
        <taxon>Volvocaceae</taxon>
        <taxon>Volvox</taxon>
    </lineage>
</organism>
<dbReference type="EMBL" id="BNCQ01000002">
    <property type="protein sequence ID" value="GIL95860.1"/>
    <property type="molecule type" value="Genomic_DNA"/>
</dbReference>
<dbReference type="AlphaFoldDB" id="A0A8J4CRL7"/>
<accession>A0A8J4CRL7</accession>
<sequence>MSCPLRPTASRRLPPPPERFGCTPVGAPSGIMPSGHIGGVGGGGGDEGGRLSQRNETAELCWPRRASGRTEGFTGWCASPCSAPPLKIMGDDTNSAAIGAPFCPPPVHGPSSFTPPHCGWSPPRARSGLSWIRWLSSAPPPPNSLSSIRELPSPPAAPPPPGPSVQLHIFDVSPRPSSTDTAPTSLFSMASNSSLMKAGPWLM</sequence>
<proteinExistence type="predicted"/>
<dbReference type="Proteomes" id="UP000722791">
    <property type="component" value="Unassembled WGS sequence"/>
</dbReference>
<feature type="compositionally biased region" description="Pro residues" evidence="1">
    <location>
        <begin position="152"/>
        <end position="163"/>
    </location>
</feature>
<reference evidence="2" key="1">
    <citation type="journal article" date="2021" name="Proc. Natl. Acad. Sci. U.S.A.">
        <title>Three genomes in the algal genus Volvox reveal the fate of a haploid sex-determining region after a transition to homothallism.</title>
        <authorList>
            <person name="Yamamoto K."/>
            <person name="Hamaji T."/>
            <person name="Kawai-Toyooka H."/>
            <person name="Matsuzaki R."/>
            <person name="Takahashi F."/>
            <person name="Nishimura Y."/>
            <person name="Kawachi M."/>
            <person name="Noguchi H."/>
            <person name="Minakuchi Y."/>
            <person name="Umen J.G."/>
            <person name="Toyoda A."/>
            <person name="Nozaki H."/>
        </authorList>
    </citation>
    <scope>NUCLEOTIDE SEQUENCE</scope>
    <source>
        <strain evidence="3">NIES-3785</strain>
        <strain evidence="2">NIES-3786</strain>
    </source>
</reference>
<name>A0A8J4CRL7_9CHLO</name>
<evidence type="ECO:0000313" key="4">
    <source>
        <dbReference type="Proteomes" id="UP000747110"/>
    </source>
</evidence>
<protein>
    <submittedName>
        <fullName evidence="2">Uncharacterized protein</fullName>
    </submittedName>
</protein>
<evidence type="ECO:0000313" key="3">
    <source>
        <dbReference type="EMBL" id="GIL95860.1"/>
    </source>
</evidence>
<feature type="compositionally biased region" description="Gly residues" evidence="1">
    <location>
        <begin position="36"/>
        <end position="46"/>
    </location>
</feature>
<keyword evidence="4" id="KW-1185">Reference proteome</keyword>
<comment type="caution">
    <text evidence="2">The sequence shown here is derived from an EMBL/GenBank/DDBJ whole genome shotgun (WGS) entry which is preliminary data.</text>
</comment>
<evidence type="ECO:0000313" key="2">
    <source>
        <dbReference type="EMBL" id="GIL87245.1"/>
    </source>
</evidence>
<feature type="region of interest" description="Disordered" evidence="1">
    <location>
        <begin position="142"/>
        <end position="186"/>
    </location>
</feature>
<feature type="region of interest" description="Disordered" evidence="1">
    <location>
        <begin position="1"/>
        <end position="25"/>
    </location>
</feature>
<evidence type="ECO:0000256" key="1">
    <source>
        <dbReference type="SAM" id="MobiDB-lite"/>
    </source>
</evidence>